<feature type="domain" description="RNA-directed RNA polymerase C-terminal" evidence="5">
    <location>
        <begin position="133"/>
        <end position="462"/>
    </location>
</feature>
<evidence type="ECO:0000256" key="4">
    <source>
        <dbReference type="ARBA" id="ARBA00022953"/>
    </source>
</evidence>
<proteinExistence type="predicted"/>
<dbReference type="InterPro" id="IPR043502">
    <property type="entry name" value="DNA/RNA_pol_sf"/>
</dbReference>
<accession>A0A2Z4EVE1</accession>
<dbReference type="SUPFAM" id="SSF56672">
    <property type="entry name" value="DNA/RNA polymerases"/>
    <property type="match status" value="1"/>
</dbReference>
<keyword evidence="2" id="KW-0808">Transferase</keyword>
<keyword evidence="1" id="KW-0696">RNA-directed RNA polymerase</keyword>
<evidence type="ECO:0000256" key="3">
    <source>
        <dbReference type="ARBA" id="ARBA00022695"/>
    </source>
</evidence>
<dbReference type="GO" id="GO:0003968">
    <property type="term" value="F:RNA-directed RNA polymerase activity"/>
    <property type="evidence" value="ECO:0007669"/>
    <property type="project" value="UniProtKB-KW"/>
</dbReference>
<organism evidence="6">
    <name type="scientific">Limbe picobirna-like virus</name>
    <dbReference type="NCBI Taxonomy" id="2169478"/>
    <lineage>
        <taxon>Viruses</taxon>
        <taxon>Riboviria</taxon>
        <taxon>Orthornavirae</taxon>
        <taxon>Pisuviricota</taxon>
        <taxon>Duplopiviricetes</taxon>
        <taxon>Durnavirales</taxon>
        <taxon>Picobirnaviridae</taxon>
    </lineage>
</organism>
<keyword evidence="3" id="KW-0548">Nucleotidyltransferase</keyword>
<dbReference type="Pfam" id="PF00680">
    <property type="entry name" value="RdRP_1"/>
    <property type="match status" value="1"/>
</dbReference>
<sequence>MAVTVKPLSMLRVDAAARSKLLFYSKVGLEGSAVDYRTTCFSVKNTSKVPVDSGARMPGVEGVKPIASQFMIDSFMPNILEDVKQFPTITKFEQEFVQYTKSSSSMQKPWKDSKQKLIESFKNQETTLEMTKLPNYESLLKRAAAKLEAEISVKIPESSISPYSYESSCETMEKPTDWGAPYWLKGHEVDREGKFMDNTGKYLEVAYKIRDCLMAHKPVPLEYKVFSALSRIQEGKDGDSKNRMVWGEAHGCTILGGISRPLLEAFSRLPTRKILIGLDEVNEQLKTVVRSNKAIMLSADQSGFDNHISAEFCMKYIVPIMMRSIHFPSDSPDYRVCLEWYLTEHMWNDPIVTPEGVYFGLHGMPSGVLWVNEMDSLYLQFVNHLFNEMAGMRVFETMAVQGDDMVMYVNSIPLGSVALEYESYCHLVGLEANELKQWVSTNSLTFVSRLWTIETENGYRSKMWSLVGELNMERGKPWREYMYEASGGSMLCNHYLTDPGISQFFWQMTLGYQYLLGLDLKNGYYNILQRAGGVDEVSSRLDLAHYANHLGTEPLKGSDAWRLNVSDLTMMKWQRKVKEENLTKPTSWVWSSMS</sequence>
<reference evidence="6" key="1">
    <citation type="journal article" date="2018" name="Virus Evol.">
        <title>Cameroonian fruit bats harbor divergent viruses, including rotavirus H, bastroviruses, and picobirnaviruses using an alternative genetic code.</title>
        <authorList>
            <person name="Yinda C.K."/>
            <person name="Ghogomu S.M."/>
            <person name="Conceicao-Neto N."/>
            <person name="Beller L."/>
            <person name="Deboutte W."/>
            <person name="Vanhulle E."/>
            <person name="Maes P."/>
            <person name="Van Ranst M."/>
            <person name="Matthijnssens J."/>
        </authorList>
    </citation>
    <scope>NUCLEOTIDE SEQUENCE</scope>
    <source>
        <strain evidence="6">P11-300</strain>
    </source>
</reference>
<evidence type="ECO:0000259" key="5">
    <source>
        <dbReference type="Pfam" id="PF00680"/>
    </source>
</evidence>
<dbReference type="GO" id="GO:0006351">
    <property type="term" value="P:DNA-templated transcription"/>
    <property type="evidence" value="ECO:0007669"/>
    <property type="project" value="InterPro"/>
</dbReference>
<protein>
    <submittedName>
        <fullName evidence="6">RdRp</fullName>
    </submittedName>
</protein>
<evidence type="ECO:0000256" key="1">
    <source>
        <dbReference type="ARBA" id="ARBA00022484"/>
    </source>
</evidence>
<evidence type="ECO:0000313" key="6">
    <source>
        <dbReference type="EMBL" id="AWV66964.1"/>
    </source>
</evidence>
<dbReference type="GO" id="GO:0003723">
    <property type="term" value="F:RNA binding"/>
    <property type="evidence" value="ECO:0007669"/>
    <property type="project" value="InterPro"/>
</dbReference>
<evidence type="ECO:0000256" key="2">
    <source>
        <dbReference type="ARBA" id="ARBA00022679"/>
    </source>
</evidence>
<keyword evidence="4" id="KW-0693">Viral RNA replication</keyword>
<dbReference type="InterPro" id="IPR001205">
    <property type="entry name" value="RNA-dir_pol_C"/>
</dbReference>
<dbReference type="EMBL" id="MG693103">
    <property type="protein sequence ID" value="AWV66964.1"/>
    <property type="molecule type" value="Genomic_RNA"/>
</dbReference>
<name>A0A2Z4EVE1_9VIRU</name>